<proteinExistence type="predicted"/>
<dbReference type="GO" id="GO:0016020">
    <property type="term" value="C:membrane"/>
    <property type="evidence" value="ECO:0007669"/>
    <property type="project" value="UniProtKB-SubCell"/>
</dbReference>
<evidence type="ECO:0000256" key="1">
    <source>
        <dbReference type="ARBA" id="ARBA00004141"/>
    </source>
</evidence>
<comment type="subcellular location">
    <subcellularLocation>
        <location evidence="1">Membrane</location>
        <topology evidence="1">Multi-pass membrane protein</topology>
    </subcellularLocation>
</comment>
<comment type="caution">
    <text evidence="8">The sequence shown here is derived from an EMBL/GenBank/DDBJ whole genome shotgun (WGS) entry which is preliminary data.</text>
</comment>
<evidence type="ECO:0000256" key="4">
    <source>
        <dbReference type="ARBA" id="ARBA00022989"/>
    </source>
</evidence>
<keyword evidence="5 6" id="KW-0472">Membrane</keyword>
<evidence type="ECO:0000256" key="3">
    <source>
        <dbReference type="ARBA" id="ARBA00022748"/>
    </source>
</evidence>
<feature type="transmembrane region" description="Helical" evidence="6">
    <location>
        <begin position="485"/>
        <end position="505"/>
    </location>
</feature>
<evidence type="ECO:0000313" key="8">
    <source>
        <dbReference type="EMBL" id="MBB4071789.1"/>
    </source>
</evidence>
<gene>
    <name evidence="8" type="ORF">F5897_001108</name>
</gene>
<feature type="transmembrane region" description="Helical" evidence="6">
    <location>
        <begin position="40"/>
        <end position="58"/>
    </location>
</feature>
<protein>
    <submittedName>
        <fullName evidence="8">Cytochrome c biogenesis protein</fullName>
    </submittedName>
</protein>
<feature type="domain" description="ResB-like" evidence="7">
    <location>
        <begin position="38"/>
        <end position="539"/>
    </location>
</feature>
<dbReference type="InterPro" id="IPR007816">
    <property type="entry name" value="ResB-like_domain"/>
</dbReference>
<evidence type="ECO:0000256" key="5">
    <source>
        <dbReference type="ARBA" id="ARBA00023136"/>
    </source>
</evidence>
<feature type="transmembrane region" description="Helical" evidence="6">
    <location>
        <begin position="96"/>
        <end position="115"/>
    </location>
</feature>
<organism evidence="8 9">
    <name type="scientific">Canibacter oris</name>
    <dbReference type="NCBI Taxonomy" id="1365628"/>
    <lineage>
        <taxon>Bacteria</taxon>
        <taxon>Bacillati</taxon>
        <taxon>Actinomycetota</taxon>
        <taxon>Actinomycetes</taxon>
        <taxon>Micrococcales</taxon>
        <taxon>Microbacteriaceae</taxon>
        <taxon>Canibacter</taxon>
    </lineage>
</organism>
<keyword evidence="9" id="KW-1185">Reference proteome</keyword>
<dbReference type="EMBL" id="JACIFD010000010">
    <property type="protein sequence ID" value="MBB4071789.1"/>
    <property type="molecule type" value="Genomic_DNA"/>
</dbReference>
<evidence type="ECO:0000259" key="7">
    <source>
        <dbReference type="Pfam" id="PF05140"/>
    </source>
</evidence>
<dbReference type="RefSeq" id="WP_183304779.1">
    <property type="nucleotide sequence ID" value="NZ_JACIFD010000010.1"/>
</dbReference>
<evidence type="ECO:0000256" key="6">
    <source>
        <dbReference type="SAM" id="Phobius"/>
    </source>
</evidence>
<dbReference type="Pfam" id="PF05140">
    <property type="entry name" value="ResB"/>
    <property type="match status" value="1"/>
</dbReference>
<sequence>MRRPADYEDGSLTAAPLEKTGTGVVGLLRWFWRQLSSMRVALILLLLLAVAAIPGSLVPQRIADPNGVEQFKADNPELFKVLDAFPIQAFDVYSSVWFSAIYLLLFVSLVACIVPRIGQHYKALRQDPPRTPARLNRMVGFTEKRYENPDAEAAEQLQTAHSVIAAAAGLLKGQRYRTVVRETTTRSGTEVSVSAERGYLRETGNLLFHIGLVGVLVTVALGSGYKLNGQKALYEGEVLVNSLIDYDSVTTGRFFDPASLDPFRVRLDAFEVDYLTPEDTTKTADIGRVEDYRAKVTVIAADGTSHEDVIKVNHPLRTAGLPLYLVANGYAPHLEVRNSAGEVVFDEPTLFIPQDTNLTSLGVVKLPHGLELDGQGTQVGLRGFFYPTKADTESGAFTSNYPDLENPLLTLDVYAGDLGINSGIPQSVYALDTSQMQQLTGRQIDVASLQIGLGQTVELPEGMGTITLKAVPRYAAFEIMDDPTAVGVLVSSMLAFGGLIASLFVPRRRLWVKAVLAPGVMTLQYAGLARGDDPSLDAAVRALREKHEELL</sequence>
<keyword evidence="2 6" id="KW-0812">Transmembrane</keyword>
<dbReference type="Proteomes" id="UP000571183">
    <property type="component" value="Unassembled WGS sequence"/>
</dbReference>
<dbReference type="PANTHER" id="PTHR31566">
    <property type="entry name" value="CYTOCHROME C BIOGENESIS PROTEIN CCS1, CHLOROPLASTIC"/>
    <property type="match status" value="1"/>
</dbReference>
<name>A0A840DQH2_9MICO</name>
<feature type="transmembrane region" description="Helical" evidence="6">
    <location>
        <begin position="206"/>
        <end position="225"/>
    </location>
</feature>
<accession>A0A840DQH2</accession>
<dbReference type="PANTHER" id="PTHR31566:SF0">
    <property type="entry name" value="CYTOCHROME C BIOGENESIS PROTEIN CCS1, CHLOROPLASTIC"/>
    <property type="match status" value="1"/>
</dbReference>
<dbReference type="GO" id="GO:0017004">
    <property type="term" value="P:cytochrome complex assembly"/>
    <property type="evidence" value="ECO:0007669"/>
    <property type="project" value="UniProtKB-KW"/>
</dbReference>
<keyword evidence="4 6" id="KW-1133">Transmembrane helix</keyword>
<evidence type="ECO:0000256" key="2">
    <source>
        <dbReference type="ARBA" id="ARBA00022692"/>
    </source>
</evidence>
<keyword evidence="3" id="KW-0201">Cytochrome c-type biogenesis</keyword>
<evidence type="ECO:0000313" key="9">
    <source>
        <dbReference type="Proteomes" id="UP000571183"/>
    </source>
</evidence>
<dbReference type="AlphaFoldDB" id="A0A840DQH2"/>
<dbReference type="InterPro" id="IPR023494">
    <property type="entry name" value="Cyt_c_bgen_Ccs1/CcsB/ResB"/>
</dbReference>
<reference evidence="8" key="1">
    <citation type="submission" date="2020-08" db="EMBL/GenBank/DDBJ databases">
        <title>Sequencing the genomes of 1000 actinobacteria strains.</title>
        <authorList>
            <person name="Klenk H.-P."/>
        </authorList>
    </citation>
    <scope>NUCLEOTIDE SEQUENCE [LARGE SCALE GENOMIC DNA]</scope>
    <source>
        <strain evidence="8">DSM 27064</strain>
    </source>
</reference>